<evidence type="ECO:0000256" key="5">
    <source>
        <dbReference type="ARBA" id="ARBA00022989"/>
    </source>
</evidence>
<comment type="subcellular location">
    <subcellularLocation>
        <location evidence="1">Cell membrane</location>
        <topology evidence="1">Multi-pass membrane protein</topology>
    </subcellularLocation>
</comment>
<dbReference type="PANTHER" id="PTHR30065:SF1">
    <property type="entry name" value="SURFACE PRESENTATION OF ANTIGENS PROTEIN SPAR"/>
    <property type="match status" value="1"/>
</dbReference>
<dbReference type="PANTHER" id="PTHR30065">
    <property type="entry name" value="FLAGELLAR BIOSYNTHETIC PROTEIN FLIR"/>
    <property type="match status" value="1"/>
</dbReference>
<organism evidence="8 9">
    <name type="scientific">Ligilactobacillus ruminis</name>
    <dbReference type="NCBI Taxonomy" id="1623"/>
    <lineage>
        <taxon>Bacteria</taxon>
        <taxon>Bacillati</taxon>
        <taxon>Bacillota</taxon>
        <taxon>Bacilli</taxon>
        <taxon>Lactobacillales</taxon>
        <taxon>Lactobacillaceae</taxon>
        <taxon>Ligilactobacillus</taxon>
    </lineage>
</organism>
<evidence type="ECO:0000256" key="4">
    <source>
        <dbReference type="ARBA" id="ARBA00022692"/>
    </source>
</evidence>
<keyword evidence="4 7" id="KW-0812">Transmembrane</keyword>
<evidence type="ECO:0000256" key="7">
    <source>
        <dbReference type="SAM" id="Phobius"/>
    </source>
</evidence>
<keyword evidence="5 7" id="KW-1133">Transmembrane helix</keyword>
<comment type="similarity">
    <text evidence="2">Belongs to the FliR/MopE/SpaR family.</text>
</comment>
<feature type="transmembrane region" description="Helical" evidence="7">
    <location>
        <begin position="60"/>
        <end position="85"/>
    </location>
</feature>
<dbReference type="EMBL" id="FOCC01000005">
    <property type="protein sequence ID" value="SEM60257.1"/>
    <property type="molecule type" value="Genomic_DNA"/>
</dbReference>
<feature type="transmembrane region" description="Helical" evidence="7">
    <location>
        <begin position="38"/>
        <end position="54"/>
    </location>
</feature>
<keyword evidence="8" id="KW-0282">Flagellum</keyword>
<protein>
    <submittedName>
        <fullName evidence="8">Flagellar biosynthetic protein FliR</fullName>
    </submittedName>
</protein>
<name>A0ABY1AB12_9LACO</name>
<feature type="transmembrane region" description="Helical" evidence="7">
    <location>
        <begin position="6"/>
        <end position="26"/>
    </location>
</feature>
<keyword evidence="6 7" id="KW-0472">Membrane</keyword>
<proteinExistence type="inferred from homology"/>
<feature type="transmembrane region" description="Helical" evidence="7">
    <location>
        <begin position="209"/>
        <end position="230"/>
    </location>
</feature>
<sequence length="252" mass="27977">MSMVQIQILGLIACRIFSFMATAPILSERNFPNLCKMVLGFSFVIAAFPLVTAFDKEVGIVVFLLMAIKETVFGLAMGFICRLVFYGVMMTGQFIDFQVGFIMAQAYDPTMQTTTSQFGKMYYWLATMVFFATGLYRQMIRGLVISFQIVNLGYPKLSNLTIGGVVKLFTQSFEMAFSLGAPILMSVLLIDIVLGILSRSIPQLNILMLSLNIKTTVAFIILMLILPNVIDFLSSSLSDTIQNMADFIKSAT</sequence>
<comment type="caution">
    <text evidence="8">The sequence shown here is derived from an EMBL/GenBank/DDBJ whole genome shotgun (WGS) entry which is preliminary data.</text>
</comment>
<keyword evidence="3" id="KW-1003">Cell membrane</keyword>
<feature type="transmembrane region" description="Helical" evidence="7">
    <location>
        <begin position="175"/>
        <end position="197"/>
    </location>
</feature>
<accession>A0ABY1AB12</accession>
<feature type="transmembrane region" description="Helical" evidence="7">
    <location>
        <begin position="121"/>
        <end position="140"/>
    </location>
</feature>
<gene>
    <name evidence="8" type="ORF">SAMN05216431_10525</name>
</gene>
<dbReference type="Proteomes" id="UP000182089">
    <property type="component" value="Unassembled WGS sequence"/>
</dbReference>
<evidence type="ECO:0000256" key="6">
    <source>
        <dbReference type="ARBA" id="ARBA00023136"/>
    </source>
</evidence>
<reference evidence="8 9" key="1">
    <citation type="submission" date="2016-10" db="EMBL/GenBank/DDBJ databases">
        <authorList>
            <person name="Varghese N."/>
            <person name="Submissions S."/>
        </authorList>
    </citation>
    <scope>NUCLEOTIDE SEQUENCE [LARGE SCALE GENOMIC DNA]</scope>
    <source>
        <strain evidence="8 9">WC1T17</strain>
    </source>
</reference>
<evidence type="ECO:0000313" key="9">
    <source>
        <dbReference type="Proteomes" id="UP000182089"/>
    </source>
</evidence>
<evidence type="ECO:0000313" key="8">
    <source>
        <dbReference type="EMBL" id="SEM60257.1"/>
    </source>
</evidence>
<keyword evidence="8" id="KW-0966">Cell projection</keyword>
<evidence type="ECO:0000256" key="1">
    <source>
        <dbReference type="ARBA" id="ARBA00004651"/>
    </source>
</evidence>
<keyword evidence="8" id="KW-0969">Cilium</keyword>
<evidence type="ECO:0000256" key="2">
    <source>
        <dbReference type="ARBA" id="ARBA00009772"/>
    </source>
</evidence>
<dbReference type="PRINTS" id="PR00953">
    <property type="entry name" value="TYPE3IMRPROT"/>
</dbReference>
<evidence type="ECO:0000256" key="3">
    <source>
        <dbReference type="ARBA" id="ARBA00022475"/>
    </source>
</evidence>
<dbReference type="InterPro" id="IPR002010">
    <property type="entry name" value="T3SS_IM_R"/>
</dbReference>
<dbReference type="Pfam" id="PF01311">
    <property type="entry name" value="Bac_export_1"/>
    <property type="match status" value="1"/>
</dbReference>